<organism evidence="3">
    <name type="scientific">Mesorhizobium sp. WSM2240</name>
    <dbReference type="NCBI Taxonomy" id="3228851"/>
    <lineage>
        <taxon>Bacteria</taxon>
        <taxon>Pseudomonadati</taxon>
        <taxon>Pseudomonadota</taxon>
        <taxon>Alphaproteobacteria</taxon>
        <taxon>Hyphomicrobiales</taxon>
        <taxon>Phyllobacteriaceae</taxon>
        <taxon>Mesorhizobium</taxon>
    </lineage>
</organism>
<keyword evidence="2" id="KW-0472">Membrane</keyword>
<keyword evidence="2" id="KW-1133">Transmembrane helix</keyword>
<protein>
    <submittedName>
        <fullName evidence="3">Uncharacterized protein</fullName>
    </submittedName>
</protein>
<proteinExistence type="predicted"/>
<reference evidence="3" key="1">
    <citation type="submission" date="2024-06" db="EMBL/GenBank/DDBJ databases">
        <title>Mesorhizobium karijinii sp. nov., a symbiont of the iconic Swainsona formosa from arid Australia.</title>
        <authorList>
            <person name="Hill Y.J."/>
            <person name="Watkin E.L.J."/>
            <person name="O'Hara G.W."/>
            <person name="Terpolilli J."/>
            <person name="Tye M.L."/>
            <person name="Kohlmeier M.G."/>
        </authorList>
    </citation>
    <scope>NUCLEOTIDE SEQUENCE</scope>
    <source>
        <strain evidence="3">WSM2240</strain>
    </source>
</reference>
<evidence type="ECO:0000256" key="1">
    <source>
        <dbReference type="SAM" id="MobiDB-lite"/>
    </source>
</evidence>
<name>A0AAU8CY82_9HYPH</name>
<gene>
    <name evidence="3" type="ORF">ABVK50_00630</name>
</gene>
<dbReference type="AlphaFoldDB" id="A0AAU8CY82"/>
<keyword evidence="2" id="KW-0812">Transmembrane</keyword>
<dbReference type="EMBL" id="CP159253">
    <property type="protein sequence ID" value="XCG51823.1"/>
    <property type="molecule type" value="Genomic_DNA"/>
</dbReference>
<feature type="region of interest" description="Disordered" evidence="1">
    <location>
        <begin position="54"/>
        <end position="82"/>
    </location>
</feature>
<sequence>MSLFDLGSLTPEQRHTVIASFLGWMQDAFDFFILIFVVALLAGFGAEAKGIAFGRQRDGSRSSSRRSPTPPDAVPWKPQRPAAERWPISCKHRLASMARPNWLRSVPLPRNRTIFIGRTIVLQGAT</sequence>
<accession>A0AAU8CY82</accession>
<evidence type="ECO:0000256" key="2">
    <source>
        <dbReference type="SAM" id="Phobius"/>
    </source>
</evidence>
<feature type="transmembrane region" description="Helical" evidence="2">
    <location>
        <begin position="31"/>
        <end position="52"/>
    </location>
</feature>
<dbReference type="RefSeq" id="WP_353646076.1">
    <property type="nucleotide sequence ID" value="NZ_CP159253.1"/>
</dbReference>
<evidence type="ECO:0000313" key="3">
    <source>
        <dbReference type="EMBL" id="XCG51823.1"/>
    </source>
</evidence>